<comment type="caution">
    <text evidence="2">The sequence shown here is derived from an EMBL/GenBank/DDBJ whole genome shotgun (WGS) entry which is preliminary data.</text>
</comment>
<dbReference type="EMBL" id="JBEPLN010000003">
    <property type="protein sequence ID" value="MET3633621.1"/>
    <property type="molecule type" value="Genomic_DNA"/>
</dbReference>
<dbReference type="RefSeq" id="WP_354367337.1">
    <property type="nucleotide sequence ID" value="NZ_JBEPLN010000003.1"/>
</dbReference>
<accession>A0ABV2JCZ4</accession>
<keyword evidence="1" id="KW-0812">Transmembrane</keyword>
<feature type="transmembrane region" description="Helical" evidence="1">
    <location>
        <begin position="12"/>
        <end position="30"/>
    </location>
</feature>
<evidence type="ECO:0000313" key="2">
    <source>
        <dbReference type="EMBL" id="MET3633621.1"/>
    </source>
</evidence>
<protein>
    <submittedName>
        <fullName evidence="2">Uncharacterized protein</fullName>
    </submittedName>
</protein>
<feature type="transmembrane region" description="Helical" evidence="1">
    <location>
        <begin position="36"/>
        <end position="53"/>
    </location>
</feature>
<reference evidence="2 3" key="1">
    <citation type="submission" date="2024-06" db="EMBL/GenBank/DDBJ databases">
        <title>Genomic Encyclopedia of Type Strains, Phase IV (KMG-IV): sequencing the most valuable type-strain genomes for metagenomic binning, comparative biology and taxonomic classification.</title>
        <authorList>
            <person name="Goeker M."/>
        </authorList>
    </citation>
    <scope>NUCLEOTIDE SEQUENCE [LARGE SCALE GENOMIC DNA]</scope>
    <source>
        <strain evidence="2 3">DSM 28302</strain>
    </source>
</reference>
<keyword evidence="1" id="KW-0472">Membrane</keyword>
<name>A0ABV2JCZ4_9STRE</name>
<dbReference type="Proteomes" id="UP001549037">
    <property type="component" value="Unassembled WGS sequence"/>
</dbReference>
<keyword evidence="1" id="KW-1133">Transmembrane helix</keyword>
<gene>
    <name evidence="2" type="ORF">ABID28_000254</name>
</gene>
<evidence type="ECO:0000256" key="1">
    <source>
        <dbReference type="SAM" id="Phobius"/>
    </source>
</evidence>
<proteinExistence type="predicted"/>
<keyword evidence="3" id="KW-1185">Reference proteome</keyword>
<organism evidence="2 3">
    <name type="scientific">Streptococcus porcorum</name>
    <dbReference type="NCBI Taxonomy" id="701526"/>
    <lineage>
        <taxon>Bacteria</taxon>
        <taxon>Bacillati</taxon>
        <taxon>Bacillota</taxon>
        <taxon>Bacilli</taxon>
        <taxon>Lactobacillales</taxon>
        <taxon>Streptococcaceae</taxon>
        <taxon>Streptococcus</taxon>
    </lineage>
</organism>
<sequence length="62" mass="7049">MLITGTSVVRGVQVLVALYLIYSLVKNIVFGREIDTMLLLMMTSSFLLLEVTLSREKEKKNE</sequence>
<evidence type="ECO:0000313" key="3">
    <source>
        <dbReference type="Proteomes" id="UP001549037"/>
    </source>
</evidence>